<dbReference type="SUPFAM" id="SSF53474">
    <property type="entry name" value="alpha/beta-Hydrolases"/>
    <property type="match status" value="1"/>
</dbReference>
<dbReference type="Proteomes" id="UP000627369">
    <property type="component" value="Unassembled WGS sequence"/>
</dbReference>
<dbReference type="InterPro" id="IPR029058">
    <property type="entry name" value="AB_hydrolase_fold"/>
</dbReference>
<dbReference type="EMBL" id="BNAS01000001">
    <property type="protein sequence ID" value="GHH65188.1"/>
    <property type="molecule type" value="Genomic_DNA"/>
</dbReference>
<accession>A0A919KNB9</accession>
<organism evidence="2 3">
    <name type="scientific">Promicromonospora soli</name>
    <dbReference type="NCBI Taxonomy" id="2035533"/>
    <lineage>
        <taxon>Bacteria</taxon>
        <taxon>Bacillati</taxon>
        <taxon>Actinomycetota</taxon>
        <taxon>Actinomycetes</taxon>
        <taxon>Micrococcales</taxon>
        <taxon>Promicromonosporaceae</taxon>
        <taxon>Promicromonospora</taxon>
    </lineage>
</organism>
<keyword evidence="2" id="KW-0378">Hydrolase</keyword>
<dbReference type="AlphaFoldDB" id="A0A919KNB9"/>
<gene>
    <name evidence="2" type="ORF">GCM10017772_02990</name>
</gene>
<sequence length="297" mass="31736">MPPALRVTAASLRALARIAPPLAAEVATRLYFRVGPPAAVRPQERAVHEAARTSTIRHQRMATTGRKPVDVVVYTWGETDAPGVLLVHGWQSRASFFAPFVEDLLAAGLRAVAYDAPAHGDSGGRRRTIVDDVAIIHRLSDAEPAAWAGVVGHSAGALAGGVALADGVAARRFTSLSGVSSASALAEGFFALAGLPPSLRPQFDDVVRRRRFPDVPDVYERYDLTRRPVPGAVPALFLHDTDDRQVPYRHAELLLAVHADSAELVTTTGLGHNRIVRDHAVRGRVVDHLTAPVPADA</sequence>
<reference evidence="2" key="2">
    <citation type="submission" date="2020-09" db="EMBL/GenBank/DDBJ databases">
        <authorList>
            <person name="Sun Q."/>
            <person name="Zhou Y."/>
        </authorList>
    </citation>
    <scope>NUCLEOTIDE SEQUENCE</scope>
    <source>
        <strain evidence="2">CGMCC 4.7398</strain>
    </source>
</reference>
<feature type="domain" description="AB hydrolase-1" evidence="1">
    <location>
        <begin position="84"/>
        <end position="277"/>
    </location>
</feature>
<evidence type="ECO:0000313" key="2">
    <source>
        <dbReference type="EMBL" id="GHH65188.1"/>
    </source>
</evidence>
<comment type="caution">
    <text evidence="2">The sequence shown here is derived from an EMBL/GenBank/DDBJ whole genome shotgun (WGS) entry which is preliminary data.</text>
</comment>
<dbReference type="GO" id="GO:0016787">
    <property type="term" value="F:hydrolase activity"/>
    <property type="evidence" value="ECO:0007669"/>
    <property type="project" value="UniProtKB-KW"/>
</dbReference>
<dbReference type="RefSeq" id="WP_189667504.1">
    <property type="nucleotide sequence ID" value="NZ_BNAS01000001.1"/>
</dbReference>
<name>A0A919KNB9_9MICO</name>
<keyword evidence="3" id="KW-1185">Reference proteome</keyword>
<evidence type="ECO:0000313" key="3">
    <source>
        <dbReference type="Proteomes" id="UP000627369"/>
    </source>
</evidence>
<protein>
    <submittedName>
        <fullName evidence="2">Alpha/beta hydrolase</fullName>
    </submittedName>
</protein>
<dbReference type="Pfam" id="PF12697">
    <property type="entry name" value="Abhydrolase_6"/>
    <property type="match status" value="1"/>
</dbReference>
<dbReference type="InterPro" id="IPR000073">
    <property type="entry name" value="AB_hydrolase_1"/>
</dbReference>
<proteinExistence type="predicted"/>
<dbReference type="Gene3D" id="3.40.50.1820">
    <property type="entry name" value="alpha/beta hydrolase"/>
    <property type="match status" value="1"/>
</dbReference>
<reference evidence="2" key="1">
    <citation type="journal article" date="2014" name="Int. J. Syst. Evol. Microbiol.">
        <title>Complete genome sequence of Corynebacterium casei LMG S-19264T (=DSM 44701T), isolated from a smear-ripened cheese.</title>
        <authorList>
            <consortium name="US DOE Joint Genome Institute (JGI-PGF)"/>
            <person name="Walter F."/>
            <person name="Albersmeier A."/>
            <person name="Kalinowski J."/>
            <person name="Ruckert C."/>
        </authorList>
    </citation>
    <scope>NUCLEOTIDE SEQUENCE</scope>
    <source>
        <strain evidence="2">CGMCC 4.7398</strain>
    </source>
</reference>
<evidence type="ECO:0000259" key="1">
    <source>
        <dbReference type="Pfam" id="PF12697"/>
    </source>
</evidence>